<reference evidence="1" key="1">
    <citation type="submission" date="2022-07" db="EMBL/GenBank/DDBJ databases">
        <title>Phylogenomic reconstructions and comparative analyses of Kickxellomycotina fungi.</title>
        <authorList>
            <person name="Reynolds N.K."/>
            <person name="Stajich J.E."/>
            <person name="Barry K."/>
            <person name="Grigoriev I.V."/>
            <person name="Crous P."/>
            <person name="Smith M.E."/>
        </authorList>
    </citation>
    <scope>NUCLEOTIDE SEQUENCE</scope>
    <source>
        <strain evidence="1">BCRC 34780</strain>
    </source>
</reference>
<evidence type="ECO:0000313" key="2">
    <source>
        <dbReference type="Proteomes" id="UP001140087"/>
    </source>
</evidence>
<sequence length="116" mass="12653">MDFIERQSRIEALAEDVLTDQQLAADYTRKQQEHRDALRWLQRHAQATPPGSRLATSTVSMGDFFLVVPTATAKAMVSGAQRELEAALGDVRQRLNAKTQLLSQLESGDNAAGGAS</sequence>
<gene>
    <name evidence="1" type="ORF">H4R21_004853</name>
</gene>
<organism evidence="1 2">
    <name type="scientific">Coemansia helicoidea</name>
    <dbReference type="NCBI Taxonomy" id="1286919"/>
    <lineage>
        <taxon>Eukaryota</taxon>
        <taxon>Fungi</taxon>
        <taxon>Fungi incertae sedis</taxon>
        <taxon>Zoopagomycota</taxon>
        <taxon>Kickxellomycotina</taxon>
        <taxon>Kickxellomycetes</taxon>
        <taxon>Kickxellales</taxon>
        <taxon>Kickxellaceae</taxon>
        <taxon>Coemansia</taxon>
    </lineage>
</organism>
<proteinExistence type="predicted"/>
<evidence type="ECO:0000313" key="1">
    <source>
        <dbReference type="EMBL" id="KAJ2796089.1"/>
    </source>
</evidence>
<name>A0ACC1KWN3_9FUNG</name>
<protein>
    <submittedName>
        <fullName evidence="1">Uncharacterized protein</fullName>
    </submittedName>
</protein>
<dbReference type="Proteomes" id="UP001140087">
    <property type="component" value="Unassembled WGS sequence"/>
</dbReference>
<comment type="caution">
    <text evidence="1">The sequence shown here is derived from an EMBL/GenBank/DDBJ whole genome shotgun (WGS) entry which is preliminary data.</text>
</comment>
<accession>A0ACC1KWN3</accession>
<dbReference type="EMBL" id="JANBUN010001975">
    <property type="protein sequence ID" value="KAJ2796089.1"/>
    <property type="molecule type" value="Genomic_DNA"/>
</dbReference>
<keyword evidence="2" id="KW-1185">Reference proteome</keyword>